<dbReference type="SMART" id="SM00184">
    <property type="entry name" value="RING"/>
    <property type="match status" value="1"/>
</dbReference>
<dbReference type="SMART" id="SM00589">
    <property type="entry name" value="PRY"/>
    <property type="match status" value="1"/>
</dbReference>
<dbReference type="Pfam" id="PF00622">
    <property type="entry name" value="SPRY"/>
    <property type="match status" value="1"/>
</dbReference>
<organism evidence="11 12">
    <name type="scientific">Astyanax mexicanus</name>
    <name type="common">Blind cave fish</name>
    <name type="synonym">Astyanax fasciatus mexicanus</name>
    <dbReference type="NCBI Taxonomy" id="7994"/>
    <lineage>
        <taxon>Eukaryota</taxon>
        <taxon>Metazoa</taxon>
        <taxon>Chordata</taxon>
        <taxon>Craniata</taxon>
        <taxon>Vertebrata</taxon>
        <taxon>Euteleostomi</taxon>
        <taxon>Actinopterygii</taxon>
        <taxon>Neopterygii</taxon>
        <taxon>Teleostei</taxon>
        <taxon>Ostariophysi</taxon>
        <taxon>Characiformes</taxon>
        <taxon>Characoidei</taxon>
        <taxon>Acestrorhamphidae</taxon>
        <taxon>Acestrorhamphinae</taxon>
        <taxon>Astyanax</taxon>
    </lineage>
</organism>
<evidence type="ECO:0000256" key="5">
    <source>
        <dbReference type="ARBA" id="ARBA00022859"/>
    </source>
</evidence>
<accession>A0A8T2M110</accession>
<dbReference type="InterPro" id="IPR043136">
    <property type="entry name" value="B30.2/SPRY_sf"/>
</dbReference>
<dbReference type="PANTHER" id="PTHR25465:SF5">
    <property type="entry name" value="E3 UBIQUITIN_ISG15 LIGASE TRIM25-RELATED"/>
    <property type="match status" value="1"/>
</dbReference>
<dbReference type="AlphaFoldDB" id="A0A8T2M110"/>
<keyword evidence="3 6" id="KW-0863">Zinc-finger</keyword>
<feature type="coiled-coil region" evidence="7">
    <location>
        <begin position="322"/>
        <end position="356"/>
    </location>
</feature>
<dbReference type="PANTHER" id="PTHR25465">
    <property type="entry name" value="B-BOX DOMAIN CONTAINING"/>
    <property type="match status" value="1"/>
</dbReference>
<dbReference type="GO" id="GO:0045087">
    <property type="term" value="P:innate immune response"/>
    <property type="evidence" value="ECO:0007669"/>
    <property type="project" value="UniProtKB-KW"/>
</dbReference>
<keyword evidence="2" id="KW-0479">Metal-binding</keyword>
<evidence type="ECO:0000259" key="9">
    <source>
        <dbReference type="PROSITE" id="PS50119"/>
    </source>
</evidence>
<dbReference type="SUPFAM" id="SSF49899">
    <property type="entry name" value="Concanavalin A-like lectins/glucanases"/>
    <property type="match status" value="1"/>
</dbReference>
<evidence type="ECO:0000313" key="12">
    <source>
        <dbReference type="Proteomes" id="UP000752171"/>
    </source>
</evidence>
<evidence type="ECO:0000256" key="7">
    <source>
        <dbReference type="SAM" id="Coils"/>
    </source>
</evidence>
<name>A0A8T2M110_ASTMX</name>
<dbReference type="SMART" id="SM00336">
    <property type="entry name" value="BBOX"/>
    <property type="match status" value="1"/>
</dbReference>
<dbReference type="SMART" id="SM00449">
    <property type="entry name" value="SPRY"/>
    <property type="match status" value="1"/>
</dbReference>
<evidence type="ECO:0000259" key="8">
    <source>
        <dbReference type="PROSITE" id="PS50089"/>
    </source>
</evidence>
<comment type="caution">
    <text evidence="11">The sequence shown here is derived from an EMBL/GenBank/DDBJ whole genome shotgun (WGS) entry which is preliminary data.</text>
</comment>
<dbReference type="InterPro" id="IPR001870">
    <property type="entry name" value="B30.2/SPRY"/>
</dbReference>
<sequence>MKLDTPVFPYIIRMRKLFCFYSSVQGNRDFIPFHLLLALLLCDCLSSTSEYSSRNMASFRSTEQDHFSCPICLDVLNNPVTTACGHSFCQACIASCWDEEDHKGIYSCPQCRHTFTPRPVLHKNVMIAEMMEKLKVSIPAKSAKPVIAPPVPSLAGPEDVECDFCTGRKHKAVQSCLVCLASYCEAHLQPHYQSPAFKKHKLVKASRRLQEQICSQHDKLLEVYCRTDQQCICMLCTTDEHKGHDILSASVERAEKQKKLEWTRRESQKKIQERQVELQELRGSLESYKRSAQEAVKDSDEIFTKLIVSIERRRSEVRQMIRDQEKAAVSRAEEHLKKLEQEIMELKKRSADLEQLSFTEDHIHFLQNLQSLSTTSGSTGLNTISFSLFQSFEGVVVSVSQLAETVEEHCEEELKKIADEVNKIKIILPSDPTRRNDFLEYSCELTLDPNTVNTVLCLSEGNTVVTNTNTVQPYPDHPLRFGYWPQMLCKEGFCGRCYWEVEWEGSDGVFMAVSYESISREGRAAEAVFGCNNQSWRLSCSPARYSFWHNNKETRIRRQPNSFRIGVYLDYAAGSLAFYSVSDIMTLIHRVQTTFTRPLYAGFLVHPGSKITLTCLRT</sequence>
<dbReference type="SUPFAM" id="SSF57845">
    <property type="entry name" value="B-box zinc-binding domain"/>
    <property type="match status" value="1"/>
</dbReference>
<dbReference type="CDD" id="cd19769">
    <property type="entry name" value="Bbox2_TRIM16-like"/>
    <property type="match status" value="1"/>
</dbReference>
<dbReference type="InterPro" id="IPR006574">
    <property type="entry name" value="PRY"/>
</dbReference>
<dbReference type="InterPro" id="IPR001841">
    <property type="entry name" value="Znf_RING"/>
</dbReference>
<dbReference type="Pfam" id="PF13765">
    <property type="entry name" value="PRY"/>
    <property type="match status" value="1"/>
</dbReference>
<dbReference type="Pfam" id="PF00643">
    <property type="entry name" value="zf-B_box"/>
    <property type="match status" value="1"/>
</dbReference>
<dbReference type="InterPro" id="IPR051051">
    <property type="entry name" value="E3_ubiq-ligase_TRIM/RNF"/>
</dbReference>
<dbReference type="Proteomes" id="UP000752171">
    <property type="component" value="Unassembled WGS sequence"/>
</dbReference>
<evidence type="ECO:0000256" key="1">
    <source>
        <dbReference type="ARBA" id="ARBA00022588"/>
    </source>
</evidence>
<keyword evidence="7" id="KW-0175">Coiled coil</keyword>
<protein>
    <submittedName>
        <fullName evidence="11">Tripartite motif-containing protein 16-like</fullName>
    </submittedName>
</protein>
<dbReference type="InterPro" id="IPR000315">
    <property type="entry name" value="Znf_B-box"/>
</dbReference>
<dbReference type="SUPFAM" id="SSF57850">
    <property type="entry name" value="RING/U-box"/>
    <property type="match status" value="1"/>
</dbReference>
<evidence type="ECO:0000256" key="2">
    <source>
        <dbReference type="ARBA" id="ARBA00022723"/>
    </source>
</evidence>
<dbReference type="InterPro" id="IPR058030">
    <property type="entry name" value="TRIM8/14/16/25/29/45/65_CC"/>
</dbReference>
<keyword evidence="4" id="KW-0862">Zinc</keyword>
<feature type="coiled-coil region" evidence="7">
    <location>
        <begin position="264"/>
        <end position="298"/>
    </location>
</feature>
<dbReference type="InterPro" id="IPR017907">
    <property type="entry name" value="Znf_RING_CS"/>
</dbReference>
<dbReference type="EMBL" id="JAICCE010000008">
    <property type="protein sequence ID" value="KAG9274691.1"/>
    <property type="molecule type" value="Genomic_DNA"/>
</dbReference>
<dbReference type="PROSITE" id="PS00518">
    <property type="entry name" value="ZF_RING_1"/>
    <property type="match status" value="1"/>
</dbReference>
<dbReference type="GO" id="GO:0005737">
    <property type="term" value="C:cytoplasm"/>
    <property type="evidence" value="ECO:0007669"/>
    <property type="project" value="UniProtKB-ARBA"/>
</dbReference>
<keyword evidence="5" id="KW-0391">Immunity</keyword>
<dbReference type="InterPro" id="IPR003879">
    <property type="entry name" value="Butyrophylin_SPRY"/>
</dbReference>
<dbReference type="Gene3D" id="4.10.830.40">
    <property type="match status" value="1"/>
</dbReference>
<keyword evidence="1" id="KW-0399">Innate immunity</keyword>
<feature type="domain" description="B30.2/SPRY" evidence="10">
    <location>
        <begin position="425"/>
        <end position="618"/>
    </location>
</feature>
<proteinExistence type="predicted"/>
<dbReference type="Pfam" id="PF25600">
    <property type="entry name" value="TRIM_CC"/>
    <property type="match status" value="1"/>
</dbReference>
<dbReference type="Gene3D" id="3.30.160.60">
    <property type="entry name" value="Classic Zinc Finger"/>
    <property type="match status" value="1"/>
</dbReference>
<dbReference type="CDD" id="cd16040">
    <property type="entry name" value="SPRY_PRY_SNTX"/>
    <property type="match status" value="1"/>
</dbReference>
<feature type="domain" description="RING-type" evidence="8">
    <location>
        <begin position="69"/>
        <end position="112"/>
    </location>
</feature>
<dbReference type="PRINTS" id="PR01407">
    <property type="entry name" value="BUTYPHLNCDUF"/>
</dbReference>
<dbReference type="Gene3D" id="3.30.40.10">
    <property type="entry name" value="Zinc/RING finger domain, C3HC4 (zinc finger)"/>
    <property type="match status" value="1"/>
</dbReference>
<dbReference type="PROSITE" id="PS50188">
    <property type="entry name" value="B302_SPRY"/>
    <property type="match status" value="1"/>
</dbReference>
<dbReference type="PROSITE" id="PS50089">
    <property type="entry name" value="ZF_RING_2"/>
    <property type="match status" value="1"/>
</dbReference>
<dbReference type="InterPro" id="IPR003877">
    <property type="entry name" value="SPRY_dom"/>
</dbReference>
<evidence type="ECO:0000256" key="4">
    <source>
        <dbReference type="ARBA" id="ARBA00022833"/>
    </source>
</evidence>
<dbReference type="PROSITE" id="PS50119">
    <property type="entry name" value="ZF_BBOX"/>
    <property type="match status" value="1"/>
</dbReference>
<dbReference type="OrthoDB" id="10260894at2759"/>
<reference evidence="11 12" key="1">
    <citation type="submission" date="2021-07" db="EMBL/GenBank/DDBJ databases">
        <authorList>
            <person name="Imarazene B."/>
            <person name="Zahm M."/>
            <person name="Klopp C."/>
            <person name="Cabau C."/>
            <person name="Beille S."/>
            <person name="Jouanno E."/>
            <person name="Castinel A."/>
            <person name="Lluch J."/>
            <person name="Gil L."/>
            <person name="Kuchtly C."/>
            <person name="Lopez Roques C."/>
            <person name="Donnadieu C."/>
            <person name="Parrinello H."/>
            <person name="Journot L."/>
            <person name="Du K."/>
            <person name="Schartl M."/>
            <person name="Retaux S."/>
            <person name="Guiguen Y."/>
        </authorList>
    </citation>
    <scope>NUCLEOTIDE SEQUENCE [LARGE SCALE GENOMIC DNA]</scope>
    <source>
        <strain evidence="11">Pach_M1</strain>
        <tissue evidence="11">Testis</tissue>
    </source>
</reference>
<gene>
    <name evidence="11" type="primary">TRIM16</name>
    <name evidence="11" type="ORF">AMEX_G11729</name>
</gene>
<dbReference type="InterPro" id="IPR013083">
    <property type="entry name" value="Znf_RING/FYVE/PHD"/>
</dbReference>
<dbReference type="GO" id="GO:0008270">
    <property type="term" value="F:zinc ion binding"/>
    <property type="evidence" value="ECO:0007669"/>
    <property type="project" value="UniProtKB-KW"/>
</dbReference>
<feature type="domain" description="B box-type" evidence="9">
    <location>
        <begin position="209"/>
        <end position="249"/>
    </location>
</feature>
<dbReference type="Gene3D" id="2.60.120.920">
    <property type="match status" value="1"/>
</dbReference>
<evidence type="ECO:0000256" key="6">
    <source>
        <dbReference type="PROSITE-ProRule" id="PRU00024"/>
    </source>
</evidence>
<dbReference type="InterPro" id="IPR013320">
    <property type="entry name" value="ConA-like_dom_sf"/>
</dbReference>
<evidence type="ECO:0000259" key="10">
    <source>
        <dbReference type="PROSITE" id="PS50188"/>
    </source>
</evidence>
<evidence type="ECO:0000313" key="11">
    <source>
        <dbReference type="EMBL" id="KAG9274691.1"/>
    </source>
</evidence>
<dbReference type="Pfam" id="PF15227">
    <property type="entry name" value="zf-C3HC4_4"/>
    <property type="match status" value="1"/>
</dbReference>
<evidence type="ECO:0000256" key="3">
    <source>
        <dbReference type="ARBA" id="ARBA00022771"/>
    </source>
</evidence>